<comment type="cofactor">
    <cofactor evidence="2">
        <name>a divalent metal cation</name>
        <dbReference type="ChEBI" id="CHEBI:60240"/>
    </cofactor>
</comment>
<gene>
    <name evidence="16" type="ORF">CUD01_25220</name>
</gene>
<evidence type="ECO:0000259" key="15">
    <source>
        <dbReference type="PROSITE" id="PS50885"/>
    </source>
</evidence>
<dbReference type="PRINTS" id="PR00344">
    <property type="entry name" value="BCTRLSENSOR"/>
</dbReference>
<evidence type="ECO:0000256" key="11">
    <source>
        <dbReference type="ARBA" id="ARBA00023136"/>
    </source>
</evidence>
<evidence type="ECO:0000256" key="9">
    <source>
        <dbReference type="ARBA" id="ARBA00022989"/>
    </source>
</evidence>
<evidence type="ECO:0000256" key="1">
    <source>
        <dbReference type="ARBA" id="ARBA00000085"/>
    </source>
</evidence>
<dbReference type="PANTHER" id="PTHR45436:SF5">
    <property type="entry name" value="SENSOR HISTIDINE KINASE TRCS"/>
    <property type="match status" value="1"/>
</dbReference>
<dbReference type="InterPro" id="IPR036097">
    <property type="entry name" value="HisK_dim/P_sf"/>
</dbReference>
<dbReference type="EMBL" id="BJLP01000046">
    <property type="protein sequence ID" value="GEA82078.1"/>
    <property type="molecule type" value="Genomic_DNA"/>
</dbReference>
<keyword evidence="6" id="KW-0808">Transferase</keyword>
<dbReference type="GO" id="GO:0000155">
    <property type="term" value="F:phosphorelay sensor kinase activity"/>
    <property type="evidence" value="ECO:0007669"/>
    <property type="project" value="InterPro"/>
</dbReference>
<evidence type="ECO:0000256" key="2">
    <source>
        <dbReference type="ARBA" id="ARBA00001968"/>
    </source>
</evidence>
<dbReference type="SMART" id="SM00387">
    <property type="entry name" value="HATPase_c"/>
    <property type="match status" value="1"/>
</dbReference>
<dbReference type="AlphaFoldDB" id="A0A4Y3KGF9"/>
<feature type="compositionally biased region" description="Low complexity" evidence="12">
    <location>
        <begin position="20"/>
        <end position="41"/>
    </location>
</feature>
<evidence type="ECO:0000256" key="10">
    <source>
        <dbReference type="ARBA" id="ARBA00023012"/>
    </source>
</evidence>
<dbReference type="InterPro" id="IPR003660">
    <property type="entry name" value="HAMP_dom"/>
</dbReference>
<feature type="domain" description="Histidine kinase" evidence="14">
    <location>
        <begin position="311"/>
        <end position="544"/>
    </location>
</feature>
<dbReference type="RefSeq" id="WP_244937777.1">
    <property type="nucleotide sequence ID" value="NZ_BJLP01000046.1"/>
</dbReference>
<evidence type="ECO:0000256" key="13">
    <source>
        <dbReference type="SAM" id="Phobius"/>
    </source>
</evidence>
<dbReference type="CDD" id="cd00075">
    <property type="entry name" value="HATPase"/>
    <property type="match status" value="1"/>
</dbReference>
<name>A0A4Y3KGF9_CELUD</name>
<evidence type="ECO:0000256" key="12">
    <source>
        <dbReference type="SAM" id="MobiDB-lite"/>
    </source>
</evidence>
<evidence type="ECO:0000259" key="14">
    <source>
        <dbReference type="PROSITE" id="PS50109"/>
    </source>
</evidence>
<evidence type="ECO:0000313" key="16">
    <source>
        <dbReference type="EMBL" id="GEA82078.1"/>
    </source>
</evidence>
<keyword evidence="5" id="KW-0597">Phosphoprotein</keyword>
<dbReference type="CDD" id="cd06225">
    <property type="entry name" value="HAMP"/>
    <property type="match status" value="1"/>
</dbReference>
<organism evidence="16 17">
    <name type="scientific">Cellulomonas uda</name>
    <dbReference type="NCBI Taxonomy" id="1714"/>
    <lineage>
        <taxon>Bacteria</taxon>
        <taxon>Bacillati</taxon>
        <taxon>Actinomycetota</taxon>
        <taxon>Actinomycetes</taxon>
        <taxon>Micrococcales</taxon>
        <taxon>Cellulomonadaceae</taxon>
        <taxon>Cellulomonas</taxon>
    </lineage>
</organism>
<comment type="caution">
    <text evidence="16">The sequence shown here is derived from an EMBL/GenBank/DDBJ whole genome shotgun (WGS) entry which is preliminary data.</text>
</comment>
<proteinExistence type="predicted"/>
<sequence>MTLRDPGPVPPPPPRGGGAVPTTSAVPTSEPVPPTTSTTDPVTDEPTAEEQADATTGGLHWWRGTPLSGRLVAISTVLLLVGLVLAGVTATALLQRTLVGQVDDKLRTEGIAQVNATSTPWEGSGPPTDYLGVYVKDGRFGTLFAPRTPVLRERGLPDLPALTVAQARAREGQPFTVSSDTGSKWRAVAYLGTENSTGETVAIIIALPLEDVSATVRSMIAVLAVSGAVILLLGGLAGWWAVRRSLRPLRQIEHTAAAFAAGDFSQRVPAAPTTTEVGRLGAALNGMLAQIEQAFAARTASEQRMRRFVSDASHELRTPLAAIRGYGELYRMGALTTKEQVDDTFGRIEGSATRMGTLVEDLLSLARLDERREARRDPVDLTVVAADAVSDLRALDPTRTTRIVPLTSGGTTGPVVVQGDEAHLRQVVANLVGNVVQHTPAGTPVEIAVGLAQRAPGPDEPAGPAFPVGVIEVRDHGPGIDPEHAARVFERFYRVDASRGRDSGGSGLGMAIVAAIVTAHHGHVDLTQTPGGGTTVRVELPLLGA</sequence>
<keyword evidence="7 13" id="KW-0812">Transmembrane</keyword>
<evidence type="ECO:0000256" key="7">
    <source>
        <dbReference type="ARBA" id="ARBA00022692"/>
    </source>
</evidence>
<dbReference type="InterPro" id="IPR050428">
    <property type="entry name" value="TCS_sensor_his_kinase"/>
</dbReference>
<keyword evidence="8 16" id="KW-0418">Kinase</keyword>
<dbReference type="FunFam" id="3.30.565.10:FF:000006">
    <property type="entry name" value="Sensor histidine kinase WalK"/>
    <property type="match status" value="1"/>
</dbReference>
<protein>
    <recommendedName>
        <fullName evidence="4">histidine kinase</fullName>
        <ecNumber evidence="4">2.7.13.3</ecNumber>
    </recommendedName>
</protein>
<dbReference type="InterPro" id="IPR004358">
    <property type="entry name" value="Sig_transdc_His_kin-like_C"/>
</dbReference>
<dbReference type="PANTHER" id="PTHR45436">
    <property type="entry name" value="SENSOR HISTIDINE KINASE YKOH"/>
    <property type="match status" value="1"/>
</dbReference>
<dbReference type="InterPro" id="IPR003661">
    <property type="entry name" value="HisK_dim/P_dom"/>
</dbReference>
<accession>A0A4Y3KGF9</accession>
<keyword evidence="11 13" id="KW-0472">Membrane</keyword>
<dbReference type="SMART" id="SM00388">
    <property type="entry name" value="HisKA"/>
    <property type="match status" value="1"/>
</dbReference>
<dbReference type="Pfam" id="PF00512">
    <property type="entry name" value="HisKA"/>
    <property type="match status" value="1"/>
</dbReference>
<evidence type="ECO:0000256" key="6">
    <source>
        <dbReference type="ARBA" id="ARBA00022679"/>
    </source>
</evidence>
<reference evidence="16 17" key="1">
    <citation type="submission" date="2019-06" db="EMBL/GenBank/DDBJ databases">
        <title>Whole genome shotgun sequence of Cellulomonas uda NBRC 3747.</title>
        <authorList>
            <person name="Hosoyama A."/>
            <person name="Uohara A."/>
            <person name="Ohji S."/>
            <person name="Ichikawa N."/>
        </authorList>
    </citation>
    <scope>NUCLEOTIDE SEQUENCE [LARGE SCALE GENOMIC DNA]</scope>
    <source>
        <strain evidence="16 17">NBRC 3747</strain>
    </source>
</reference>
<evidence type="ECO:0000256" key="3">
    <source>
        <dbReference type="ARBA" id="ARBA00004236"/>
    </source>
</evidence>
<dbReference type="GO" id="GO:0005509">
    <property type="term" value="F:calcium ion binding"/>
    <property type="evidence" value="ECO:0007669"/>
    <property type="project" value="UniProtKB-ARBA"/>
</dbReference>
<feature type="transmembrane region" description="Helical" evidence="13">
    <location>
        <begin position="219"/>
        <end position="242"/>
    </location>
</feature>
<feature type="transmembrane region" description="Helical" evidence="13">
    <location>
        <begin position="71"/>
        <end position="94"/>
    </location>
</feature>
<dbReference type="Proteomes" id="UP000315842">
    <property type="component" value="Unassembled WGS sequence"/>
</dbReference>
<dbReference type="SMART" id="SM00304">
    <property type="entry name" value="HAMP"/>
    <property type="match status" value="1"/>
</dbReference>
<keyword evidence="9 13" id="KW-1133">Transmembrane helix</keyword>
<keyword evidence="10" id="KW-0902">Two-component regulatory system</keyword>
<evidence type="ECO:0000313" key="17">
    <source>
        <dbReference type="Proteomes" id="UP000315842"/>
    </source>
</evidence>
<evidence type="ECO:0000256" key="5">
    <source>
        <dbReference type="ARBA" id="ARBA00022553"/>
    </source>
</evidence>
<comment type="subcellular location">
    <subcellularLocation>
        <location evidence="3">Cell membrane</location>
    </subcellularLocation>
</comment>
<dbReference type="Pfam" id="PF00672">
    <property type="entry name" value="HAMP"/>
    <property type="match status" value="1"/>
</dbReference>
<dbReference type="PROSITE" id="PS50885">
    <property type="entry name" value="HAMP"/>
    <property type="match status" value="1"/>
</dbReference>
<dbReference type="Gene3D" id="3.30.565.10">
    <property type="entry name" value="Histidine kinase-like ATPase, C-terminal domain"/>
    <property type="match status" value="1"/>
</dbReference>
<dbReference type="FunFam" id="1.10.287.130:FF:000001">
    <property type="entry name" value="Two-component sensor histidine kinase"/>
    <property type="match status" value="1"/>
</dbReference>
<feature type="compositionally biased region" description="Acidic residues" evidence="12">
    <location>
        <begin position="42"/>
        <end position="52"/>
    </location>
</feature>
<dbReference type="InterPro" id="IPR036890">
    <property type="entry name" value="HATPase_C_sf"/>
</dbReference>
<evidence type="ECO:0000256" key="8">
    <source>
        <dbReference type="ARBA" id="ARBA00022777"/>
    </source>
</evidence>
<feature type="domain" description="HAMP" evidence="15">
    <location>
        <begin position="243"/>
        <end position="296"/>
    </location>
</feature>
<dbReference type="Gene3D" id="6.10.340.10">
    <property type="match status" value="1"/>
</dbReference>
<dbReference type="PROSITE" id="PS50109">
    <property type="entry name" value="HIS_KIN"/>
    <property type="match status" value="1"/>
</dbReference>
<dbReference type="SUPFAM" id="SSF55874">
    <property type="entry name" value="ATPase domain of HSP90 chaperone/DNA topoisomerase II/histidine kinase"/>
    <property type="match status" value="1"/>
</dbReference>
<evidence type="ECO:0000256" key="4">
    <source>
        <dbReference type="ARBA" id="ARBA00012438"/>
    </source>
</evidence>
<dbReference type="InterPro" id="IPR003594">
    <property type="entry name" value="HATPase_dom"/>
</dbReference>
<dbReference type="GO" id="GO:0005886">
    <property type="term" value="C:plasma membrane"/>
    <property type="evidence" value="ECO:0007669"/>
    <property type="project" value="UniProtKB-SubCell"/>
</dbReference>
<keyword evidence="17" id="KW-1185">Reference proteome</keyword>
<dbReference type="CDD" id="cd00082">
    <property type="entry name" value="HisKA"/>
    <property type="match status" value="1"/>
</dbReference>
<comment type="catalytic activity">
    <reaction evidence="1">
        <text>ATP + protein L-histidine = ADP + protein N-phospho-L-histidine.</text>
        <dbReference type="EC" id="2.7.13.3"/>
    </reaction>
</comment>
<dbReference type="Pfam" id="PF02518">
    <property type="entry name" value="HATPase_c"/>
    <property type="match status" value="1"/>
</dbReference>
<dbReference type="EC" id="2.7.13.3" evidence="4"/>
<dbReference type="Gene3D" id="1.10.287.130">
    <property type="match status" value="1"/>
</dbReference>
<feature type="region of interest" description="Disordered" evidence="12">
    <location>
        <begin position="1"/>
        <end position="60"/>
    </location>
</feature>
<dbReference type="InterPro" id="IPR005467">
    <property type="entry name" value="His_kinase_dom"/>
</dbReference>
<dbReference type="SUPFAM" id="SSF47384">
    <property type="entry name" value="Homodimeric domain of signal transducing histidine kinase"/>
    <property type="match status" value="1"/>
</dbReference>
<dbReference type="SUPFAM" id="SSF158472">
    <property type="entry name" value="HAMP domain-like"/>
    <property type="match status" value="1"/>
</dbReference>